<gene>
    <name evidence="3" type="ORF">COCCU_09580</name>
</gene>
<organism evidence="3 4">
    <name type="scientific">Corynebacterium occultum</name>
    <dbReference type="NCBI Taxonomy" id="2675219"/>
    <lineage>
        <taxon>Bacteria</taxon>
        <taxon>Bacillati</taxon>
        <taxon>Actinomycetota</taxon>
        <taxon>Actinomycetes</taxon>
        <taxon>Mycobacteriales</taxon>
        <taxon>Corynebacteriaceae</taxon>
        <taxon>Corynebacterium</taxon>
    </lineage>
</organism>
<keyword evidence="2" id="KW-0472">Membrane</keyword>
<dbReference type="AlphaFoldDB" id="A0A6B8WCX0"/>
<evidence type="ECO:0000313" key="3">
    <source>
        <dbReference type="EMBL" id="QGU07840.1"/>
    </source>
</evidence>
<dbReference type="Proteomes" id="UP000424462">
    <property type="component" value="Chromosome"/>
</dbReference>
<evidence type="ECO:0000256" key="1">
    <source>
        <dbReference type="SAM" id="MobiDB-lite"/>
    </source>
</evidence>
<reference evidence="3 4" key="1">
    <citation type="submission" date="2019-11" db="EMBL/GenBank/DDBJ databases">
        <title>Complete genome sequence of Corynebacterium kalinowskii 1959, a novel Corynebacterium species isolated from soil of a small paddock in Vilsendorf, Germany.</title>
        <authorList>
            <person name="Schaffert L."/>
            <person name="Ruwe M."/>
            <person name="Milse J."/>
            <person name="Hanuschka K."/>
            <person name="Ortseifen V."/>
            <person name="Droste J."/>
            <person name="Brandt D."/>
            <person name="Schlueter L."/>
            <person name="Kutter Y."/>
            <person name="Vinke S."/>
            <person name="Viehoefer P."/>
            <person name="Jacob L."/>
            <person name="Luebke N.-C."/>
            <person name="Schulte-Berndt E."/>
            <person name="Hain C."/>
            <person name="Linder M."/>
            <person name="Schmidt P."/>
            <person name="Wollenschlaeger L."/>
            <person name="Luttermann T."/>
            <person name="Thieme E."/>
            <person name="Hassa J."/>
            <person name="Haak M."/>
            <person name="Wittchen M."/>
            <person name="Mentz A."/>
            <person name="Persicke M."/>
            <person name="Busche T."/>
            <person name="Ruckert C."/>
        </authorList>
    </citation>
    <scope>NUCLEOTIDE SEQUENCE [LARGE SCALE GENOMIC DNA]</scope>
    <source>
        <strain evidence="3 4">2039</strain>
    </source>
</reference>
<keyword evidence="4" id="KW-1185">Reference proteome</keyword>
<feature type="compositionally biased region" description="Basic and acidic residues" evidence="1">
    <location>
        <begin position="46"/>
        <end position="56"/>
    </location>
</feature>
<name>A0A6B8WCX0_9CORY</name>
<accession>A0A6B8WCX0</accession>
<dbReference type="Pfam" id="PF11241">
    <property type="entry name" value="DUF3043"/>
    <property type="match status" value="1"/>
</dbReference>
<keyword evidence="2" id="KW-1133">Transmembrane helix</keyword>
<evidence type="ECO:0008006" key="5">
    <source>
        <dbReference type="Google" id="ProtNLM"/>
    </source>
</evidence>
<keyword evidence="2" id="KW-0812">Transmembrane</keyword>
<feature type="transmembrane region" description="Helical" evidence="2">
    <location>
        <begin position="135"/>
        <end position="158"/>
    </location>
</feature>
<dbReference type="RefSeq" id="WP_156231277.1">
    <property type="nucleotide sequence ID" value="NZ_CP046455.1"/>
</dbReference>
<dbReference type="KEGG" id="cok:COCCU_09580"/>
<feature type="region of interest" description="Disordered" evidence="1">
    <location>
        <begin position="1"/>
        <end position="83"/>
    </location>
</feature>
<dbReference type="InterPro" id="IPR021403">
    <property type="entry name" value="DUF3043"/>
</dbReference>
<feature type="compositionally biased region" description="Basic and acidic residues" evidence="1">
    <location>
        <begin position="69"/>
        <end position="83"/>
    </location>
</feature>
<sequence>MKLPWQKNEDTPETESLSGGAPEADQTSGQPLPKGYTPPKGRPTPKRREVEIERGVIRPAGGVQSQATLRERRKELKASMSKDEWKEYKRKERDDAAKSRREAQVRMDKGDERYLLPRDQGPERRFVRDWVDSRSFINSWVMPVALVLLVVMLVGTWAPTFANIVSMFAMVLIVVFAIEGVILGRRAAAAVRKKFPDTNVGGFSMGFYAYSRVTQPRRWRTPKPQVEAGSKIEP</sequence>
<feature type="transmembrane region" description="Helical" evidence="2">
    <location>
        <begin position="164"/>
        <end position="184"/>
    </location>
</feature>
<evidence type="ECO:0000313" key="4">
    <source>
        <dbReference type="Proteomes" id="UP000424462"/>
    </source>
</evidence>
<dbReference type="EMBL" id="CP046455">
    <property type="protein sequence ID" value="QGU07840.1"/>
    <property type="molecule type" value="Genomic_DNA"/>
</dbReference>
<protein>
    <recommendedName>
        <fullName evidence="5">DUF3043 domain-containing protein</fullName>
    </recommendedName>
</protein>
<evidence type="ECO:0000256" key="2">
    <source>
        <dbReference type="SAM" id="Phobius"/>
    </source>
</evidence>
<proteinExistence type="predicted"/>